<sequence length="77" mass="8664">MTLLLLLLPLMHRLNPSTCRPALRSRWGFVVCPIVERLTDNNHKRDPTRDGHDVSQYPIIIIESAPTAPHSVILISG</sequence>
<protein>
    <submittedName>
        <fullName evidence="2">Putative secreted protein</fullName>
    </submittedName>
</protein>
<accession>A0A2M4CC62</accession>
<organism evidence="2">
    <name type="scientific">Anopheles marajoara</name>
    <dbReference type="NCBI Taxonomy" id="58244"/>
    <lineage>
        <taxon>Eukaryota</taxon>
        <taxon>Metazoa</taxon>
        <taxon>Ecdysozoa</taxon>
        <taxon>Arthropoda</taxon>
        <taxon>Hexapoda</taxon>
        <taxon>Insecta</taxon>
        <taxon>Pterygota</taxon>
        <taxon>Neoptera</taxon>
        <taxon>Endopterygota</taxon>
        <taxon>Diptera</taxon>
        <taxon>Nematocera</taxon>
        <taxon>Culicoidea</taxon>
        <taxon>Culicidae</taxon>
        <taxon>Anophelinae</taxon>
        <taxon>Anopheles</taxon>
    </lineage>
</organism>
<evidence type="ECO:0000256" key="1">
    <source>
        <dbReference type="SAM" id="SignalP"/>
    </source>
</evidence>
<dbReference type="AlphaFoldDB" id="A0A2M4CC62"/>
<dbReference type="EMBL" id="GGFJ01013779">
    <property type="protein sequence ID" value="MBW62920.1"/>
    <property type="molecule type" value="Transcribed_RNA"/>
</dbReference>
<feature type="signal peptide" evidence="1">
    <location>
        <begin position="1"/>
        <end position="19"/>
    </location>
</feature>
<feature type="chain" id="PRO_5014604339" evidence="1">
    <location>
        <begin position="20"/>
        <end position="77"/>
    </location>
</feature>
<evidence type="ECO:0000313" key="2">
    <source>
        <dbReference type="EMBL" id="MBW62920.1"/>
    </source>
</evidence>
<proteinExistence type="predicted"/>
<keyword evidence="1" id="KW-0732">Signal</keyword>
<name>A0A2M4CC62_9DIPT</name>
<reference evidence="2" key="1">
    <citation type="submission" date="2018-01" db="EMBL/GenBank/DDBJ databases">
        <title>An insight into the sialome of Amazonian anophelines.</title>
        <authorList>
            <person name="Ribeiro J.M."/>
            <person name="Scarpassa V."/>
            <person name="Calvo E."/>
        </authorList>
    </citation>
    <scope>NUCLEOTIDE SEQUENCE</scope>
    <source>
        <tissue evidence="2">Salivary glands</tissue>
    </source>
</reference>